<dbReference type="KEGG" id="vg:65119346"/>
<name>A0A482JG29_9CAUD</name>
<accession>A0A482JG29</accession>
<reference evidence="1 2" key="1">
    <citation type="submission" date="2019-02" db="EMBL/GenBank/DDBJ databases">
        <authorList>
            <person name="Montgomery L.N."/>
            <person name="Ray S.M."/>
            <person name="Barba J."/>
            <person name="Russ E.M."/>
            <person name="Bhuiyan S."/>
            <person name="Nayek S."/>
            <person name="Hughes L.E."/>
            <person name="Garlena R.A."/>
            <person name="Russell D.A."/>
            <person name="Pope W.H."/>
            <person name="Jacobs-Sera D."/>
            <person name="Hatfull G.F."/>
        </authorList>
    </citation>
    <scope>NUCLEOTIDE SEQUENCE [LARGE SCALE GENOMIC DNA]</scope>
</reference>
<gene>
    <name evidence="1" type="primary">209</name>
    <name evidence="1" type="ORF">SEA_EGOLE_209</name>
</gene>
<sequence length="72" mass="8561">MTYTGFPKLPNNFRLERDANKPQVVLKKKGLLGWREVSRETVFGIVSYPIKDELYFLTGHVMWDVYRRINDI</sequence>
<dbReference type="Proteomes" id="UP000295379">
    <property type="component" value="Segment"/>
</dbReference>
<evidence type="ECO:0000313" key="1">
    <source>
        <dbReference type="EMBL" id="QBP30951.1"/>
    </source>
</evidence>
<evidence type="ECO:0000313" key="2">
    <source>
        <dbReference type="Proteomes" id="UP000295379"/>
    </source>
</evidence>
<dbReference type="RefSeq" id="YP_010101585.1">
    <property type="nucleotide sequence ID" value="NC_055791.1"/>
</dbReference>
<proteinExistence type="predicted"/>
<protein>
    <submittedName>
        <fullName evidence="1">Uncharacterized protein</fullName>
    </submittedName>
</protein>
<keyword evidence="2" id="KW-1185">Reference proteome</keyword>
<organism evidence="1 2">
    <name type="scientific">Streptomyces phage EGole</name>
    <dbReference type="NCBI Taxonomy" id="2517973"/>
    <lineage>
        <taxon>Viruses</taxon>
        <taxon>Duplodnaviria</taxon>
        <taxon>Heunggongvirae</taxon>
        <taxon>Uroviricota</taxon>
        <taxon>Caudoviricetes</taxon>
        <taxon>Stanwilliamsviridae</taxon>
        <taxon>Boydwoodruffvirinae</taxon>
        <taxon>Samistivirus</taxon>
        <taxon>Samistivirus egole</taxon>
    </lineage>
</organism>
<dbReference type="EMBL" id="MK494112">
    <property type="protein sequence ID" value="QBP30951.1"/>
    <property type="molecule type" value="Genomic_DNA"/>
</dbReference>
<dbReference type="GeneID" id="65119346"/>